<keyword evidence="6" id="KW-0804">Transcription</keyword>
<feature type="region of interest" description="Disordered" evidence="9">
    <location>
        <begin position="121"/>
        <end position="154"/>
    </location>
</feature>
<evidence type="ECO:0000256" key="7">
    <source>
        <dbReference type="ARBA" id="ARBA00023242"/>
    </source>
</evidence>
<dbReference type="PANTHER" id="PTHR47999">
    <property type="entry name" value="TRANSCRIPTION FACTOR MYB8-RELATED-RELATED"/>
    <property type="match status" value="1"/>
</dbReference>
<dbReference type="EMBL" id="MK377239">
    <property type="protein sequence ID" value="QIG55735.1"/>
    <property type="molecule type" value="mRNA"/>
</dbReference>
<keyword evidence="3" id="KW-0805">Transcription regulation</keyword>
<feature type="domain" description="HTH myb-type" evidence="11">
    <location>
        <begin position="60"/>
        <end position="114"/>
    </location>
</feature>
<dbReference type="FunFam" id="1.10.10.60:FF:000302">
    <property type="entry name" value="Transcription factor TT2"/>
    <property type="match status" value="1"/>
</dbReference>
<proteinExistence type="evidence at transcript level"/>
<keyword evidence="4" id="KW-0238">DNA-binding</keyword>
<evidence type="ECO:0000259" key="10">
    <source>
        <dbReference type="PROSITE" id="PS50090"/>
    </source>
</evidence>
<evidence type="ECO:0000256" key="1">
    <source>
        <dbReference type="ARBA" id="ARBA00004123"/>
    </source>
</evidence>
<evidence type="ECO:0000256" key="5">
    <source>
        <dbReference type="ARBA" id="ARBA00023159"/>
    </source>
</evidence>
<sequence>MERREVKTMAKKGLWKPEEDFLLIKYIETHGEGNWATVSQKTGLKRGGKSCRLRWKNYLRPNIKRGMMSKEEEDLIIRMHKLLGNRWSLIAGRLPGRTDNDIKNYWNTHLNKICSKEKTKSKVSNNSVTKKKKIRSTSPETTTCPPDERKEEGTLTNTWLEETNSFTQETKSTLSPSTYTPLFYEDEPFMPFLDSYFFFEDIMRPVMWMP</sequence>
<dbReference type="InterPro" id="IPR015495">
    <property type="entry name" value="Myb_TF_plants"/>
</dbReference>
<dbReference type="Gene3D" id="1.10.10.60">
    <property type="entry name" value="Homeodomain-like"/>
    <property type="match status" value="2"/>
</dbReference>
<dbReference type="CDD" id="cd00167">
    <property type="entry name" value="SANT"/>
    <property type="match status" value="2"/>
</dbReference>
<dbReference type="SUPFAM" id="SSF46689">
    <property type="entry name" value="Homeodomain-like"/>
    <property type="match status" value="1"/>
</dbReference>
<dbReference type="InterPro" id="IPR009057">
    <property type="entry name" value="Homeodomain-like_sf"/>
</dbReference>
<organism evidence="12">
    <name type="scientific">Paeonia suffruticosa</name>
    <name type="common">Tree peony</name>
    <name type="synonym">Paeonia moutan</name>
    <dbReference type="NCBI Taxonomy" id="45171"/>
    <lineage>
        <taxon>Eukaryota</taxon>
        <taxon>Viridiplantae</taxon>
        <taxon>Streptophyta</taxon>
        <taxon>Embryophyta</taxon>
        <taxon>Tracheophyta</taxon>
        <taxon>Spermatophyta</taxon>
        <taxon>Magnoliopsida</taxon>
        <taxon>eudicotyledons</taxon>
        <taxon>Gunneridae</taxon>
        <taxon>Pentapetalae</taxon>
        <taxon>Saxifragales</taxon>
        <taxon>Paeoniaceae</taxon>
        <taxon>Paeonia</taxon>
    </lineage>
</organism>
<keyword evidence="5" id="KW-0010">Activator</keyword>
<feature type="domain" description="HTH myb-type" evidence="11">
    <location>
        <begin position="11"/>
        <end position="59"/>
    </location>
</feature>
<evidence type="ECO:0000256" key="9">
    <source>
        <dbReference type="SAM" id="MobiDB-lite"/>
    </source>
</evidence>
<accession>A0A7M4C3E9</accession>
<feature type="domain" description="Myb-like" evidence="10">
    <location>
        <begin position="7"/>
        <end position="59"/>
    </location>
</feature>
<dbReference type="GO" id="GO:0005634">
    <property type="term" value="C:nucleus"/>
    <property type="evidence" value="ECO:0007669"/>
    <property type="project" value="UniProtKB-SubCell"/>
</dbReference>
<dbReference type="PANTHER" id="PTHR47999:SF21">
    <property type="entry name" value="TRANSCRIPTION FACTOR MYB82-LIKE"/>
    <property type="match status" value="1"/>
</dbReference>
<dbReference type="InterPro" id="IPR017930">
    <property type="entry name" value="Myb_dom"/>
</dbReference>
<dbReference type="AlphaFoldDB" id="A0A7M4C3E9"/>
<dbReference type="FunFam" id="1.10.10.60:FF:000001">
    <property type="entry name" value="MYB-related transcription factor"/>
    <property type="match status" value="1"/>
</dbReference>
<name>A0A7M4C3E9_PAESU</name>
<evidence type="ECO:0000256" key="6">
    <source>
        <dbReference type="ARBA" id="ARBA00023163"/>
    </source>
</evidence>
<dbReference type="PROSITE" id="PS51294">
    <property type="entry name" value="HTH_MYB"/>
    <property type="match status" value="2"/>
</dbReference>
<protein>
    <recommendedName>
        <fullName evidence="8">Myb-related protein 123</fullName>
    </recommendedName>
</protein>
<evidence type="ECO:0000256" key="8">
    <source>
        <dbReference type="ARBA" id="ARBA00083772"/>
    </source>
</evidence>
<evidence type="ECO:0000313" key="12">
    <source>
        <dbReference type="EMBL" id="QIG55735.1"/>
    </source>
</evidence>
<dbReference type="InterPro" id="IPR001005">
    <property type="entry name" value="SANT/Myb"/>
</dbReference>
<dbReference type="GO" id="GO:0003677">
    <property type="term" value="F:DNA binding"/>
    <property type="evidence" value="ECO:0007669"/>
    <property type="project" value="UniProtKB-KW"/>
</dbReference>
<evidence type="ECO:0000259" key="11">
    <source>
        <dbReference type="PROSITE" id="PS51294"/>
    </source>
</evidence>
<keyword evidence="7" id="KW-0539">Nucleus</keyword>
<evidence type="ECO:0000256" key="3">
    <source>
        <dbReference type="ARBA" id="ARBA00023015"/>
    </source>
</evidence>
<evidence type="ECO:0000256" key="4">
    <source>
        <dbReference type="ARBA" id="ARBA00023125"/>
    </source>
</evidence>
<feature type="domain" description="Myb-like" evidence="10">
    <location>
        <begin position="60"/>
        <end position="110"/>
    </location>
</feature>
<gene>
    <name evidence="12" type="primary">MYB52</name>
</gene>
<keyword evidence="2" id="KW-0677">Repeat</keyword>
<reference evidence="12" key="1">
    <citation type="submission" date="2019-01" db="EMBL/GenBank/DDBJ databases">
        <authorList>
            <person name="Li H."/>
            <person name="Li J."/>
            <person name="Cheng Y."/>
            <person name="Wei W."/>
            <person name="Li L."/>
        </authorList>
    </citation>
    <scope>NUCLEOTIDE SEQUENCE</scope>
</reference>
<dbReference type="Pfam" id="PF00249">
    <property type="entry name" value="Myb_DNA-binding"/>
    <property type="match status" value="2"/>
</dbReference>
<dbReference type="PROSITE" id="PS50090">
    <property type="entry name" value="MYB_LIKE"/>
    <property type="match status" value="2"/>
</dbReference>
<dbReference type="SMART" id="SM00717">
    <property type="entry name" value="SANT"/>
    <property type="match status" value="2"/>
</dbReference>
<comment type="subcellular location">
    <subcellularLocation>
        <location evidence="1">Nucleus</location>
    </subcellularLocation>
</comment>
<evidence type="ECO:0000256" key="2">
    <source>
        <dbReference type="ARBA" id="ARBA00022737"/>
    </source>
</evidence>